<keyword evidence="5" id="KW-1133">Transmembrane helix</keyword>
<keyword evidence="4" id="KW-0677">Repeat</keyword>
<dbReference type="PANTHER" id="PTHR22702:SF4">
    <property type="entry name" value="VACUOLAR-SORTING RECEPTOR 6-LIKE"/>
    <property type="match status" value="1"/>
</dbReference>
<dbReference type="PANTHER" id="PTHR22702">
    <property type="entry name" value="PROTEASE-ASSOCIATED DOMAIN-CONTAINING PROTEIN"/>
    <property type="match status" value="1"/>
</dbReference>
<evidence type="ECO:0000313" key="9">
    <source>
        <dbReference type="EMBL" id="MCI22820.1"/>
    </source>
</evidence>
<keyword evidence="10" id="KW-1185">Reference proteome</keyword>
<keyword evidence="3" id="KW-0732">Signal</keyword>
<name>A0A392QGF0_9FABA</name>
<dbReference type="InterPro" id="IPR056858">
    <property type="entry name" value="VSR_TRX"/>
</dbReference>
<dbReference type="Pfam" id="PF25011">
    <property type="entry name" value="VSR_TRX"/>
    <property type="match status" value="1"/>
</dbReference>
<keyword evidence="6" id="KW-0472">Membrane</keyword>
<feature type="non-terminal residue" evidence="9">
    <location>
        <position position="1"/>
    </location>
</feature>
<sequence>EKKYSKDCAEDVMKSLDLPIDKIKKCIGDPEADVENEVLKIEQTAQIGGGSRGDVTILPTLVLNNVQYRG</sequence>
<proteinExistence type="predicted"/>
<feature type="domain" description="Vacuolar sorting receptor thioredoxin-like" evidence="8">
    <location>
        <begin position="1"/>
        <end position="70"/>
    </location>
</feature>
<organism evidence="9 10">
    <name type="scientific">Trifolium medium</name>
    <dbReference type="NCBI Taxonomy" id="97028"/>
    <lineage>
        <taxon>Eukaryota</taxon>
        <taxon>Viridiplantae</taxon>
        <taxon>Streptophyta</taxon>
        <taxon>Embryophyta</taxon>
        <taxon>Tracheophyta</taxon>
        <taxon>Spermatophyta</taxon>
        <taxon>Magnoliopsida</taxon>
        <taxon>eudicotyledons</taxon>
        <taxon>Gunneridae</taxon>
        <taxon>Pentapetalae</taxon>
        <taxon>rosids</taxon>
        <taxon>fabids</taxon>
        <taxon>Fabales</taxon>
        <taxon>Fabaceae</taxon>
        <taxon>Papilionoideae</taxon>
        <taxon>50 kb inversion clade</taxon>
        <taxon>NPAAA clade</taxon>
        <taxon>Hologalegina</taxon>
        <taxon>IRL clade</taxon>
        <taxon>Trifolieae</taxon>
        <taxon>Trifolium</taxon>
    </lineage>
</organism>
<accession>A0A392QGF0</accession>
<protein>
    <submittedName>
        <fullName evidence="9">Vacuolar-sorting receptor 6-like</fullName>
    </submittedName>
</protein>
<evidence type="ECO:0000256" key="3">
    <source>
        <dbReference type="ARBA" id="ARBA00022729"/>
    </source>
</evidence>
<evidence type="ECO:0000256" key="1">
    <source>
        <dbReference type="ARBA" id="ARBA00004308"/>
    </source>
</evidence>
<evidence type="ECO:0000256" key="6">
    <source>
        <dbReference type="ARBA" id="ARBA00023136"/>
    </source>
</evidence>
<comment type="subcellular location">
    <subcellularLocation>
        <location evidence="1">Endomembrane system</location>
    </subcellularLocation>
</comment>
<evidence type="ECO:0000256" key="2">
    <source>
        <dbReference type="ARBA" id="ARBA00022692"/>
    </source>
</evidence>
<keyword evidence="7" id="KW-0325">Glycoprotein</keyword>
<reference evidence="9 10" key="1">
    <citation type="journal article" date="2018" name="Front. Plant Sci.">
        <title>Red Clover (Trifolium pratense) and Zigzag Clover (T. medium) - A Picture of Genomic Similarities and Differences.</title>
        <authorList>
            <person name="Dluhosova J."/>
            <person name="Istvanek J."/>
            <person name="Nedelnik J."/>
            <person name="Repkova J."/>
        </authorList>
    </citation>
    <scope>NUCLEOTIDE SEQUENCE [LARGE SCALE GENOMIC DNA]</scope>
    <source>
        <strain evidence="10">cv. 10/8</strain>
        <tissue evidence="9">Leaf</tissue>
    </source>
</reference>
<evidence type="ECO:0000256" key="5">
    <source>
        <dbReference type="ARBA" id="ARBA00022989"/>
    </source>
</evidence>
<evidence type="ECO:0000256" key="4">
    <source>
        <dbReference type="ARBA" id="ARBA00022737"/>
    </source>
</evidence>
<keyword evidence="9" id="KW-0675">Receptor</keyword>
<evidence type="ECO:0000313" key="10">
    <source>
        <dbReference type="Proteomes" id="UP000265520"/>
    </source>
</evidence>
<evidence type="ECO:0000256" key="7">
    <source>
        <dbReference type="ARBA" id="ARBA00023180"/>
    </source>
</evidence>
<comment type="caution">
    <text evidence="9">The sequence shown here is derived from an EMBL/GenBank/DDBJ whole genome shotgun (WGS) entry which is preliminary data.</text>
</comment>
<dbReference type="Proteomes" id="UP000265520">
    <property type="component" value="Unassembled WGS sequence"/>
</dbReference>
<evidence type="ECO:0000259" key="8">
    <source>
        <dbReference type="Pfam" id="PF25011"/>
    </source>
</evidence>
<keyword evidence="2" id="KW-0812">Transmembrane</keyword>
<dbReference type="AlphaFoldDB" id="A0A392QGF0"/>
<dbReference type="GO" id="GO:0012505">
    <property type="term" value="C:endomembrane system"/>
    <property type="evidence" value="ECO:0007669"/>
    <property type="project" value="UniProtKB-SubCell"/>
</dbReference>
<dbReference type="EMBL" id="LXQA010132534">
    <property type="protein sequence ID" value="MCI22820.1"/>
    <property type="molecule type" value="Genomic_DNA"/>
</dbReference>